<dbReference type="GO" id="GO:0003984">
    <property type="term" value="F:acetolactate synthase activity"/>
    <property type="evidence" value="ECO:0007669"/>
    <property type="project" value="UniProtKB-UniRule"/>
</dbReference>
<dbReference type="InterPro" id="IPR039557">
    <property type="entry name" value="AHAS_ACT"/>
</dbReference>
<dbReference type="GO" id="GO:0009099">
    <property type="term" value="P:L-valine biosynthetic process"/>
    <property type="evidence" value="ECO:0007669"/>
    <property type="project" value="UniProtKB-UniRule"/>
</dbReference>
<dbReference type="CDD" id="cd04878">
    <property type="entry name" value="ACT_AHAS"/>
    <property type="match status" value="1"/>
</dbReference>
<dbReference type="InterPro" id="IPR045865">
    <property type="entry name" value="ACT-like_dom_sf"/>
</dbReference>
<dbReference type="AlphaFoldDB" id="A0A3P1XLV8"/>
<evidence type="ECO:0000256" key="7">
    <source>
        <dbReference type="ARBA" id="ARBA00048670"/>
    </source>
</evidence>
<comment type="catalytic activity">
    <reaction evidence="7 8">
        <text>2 pyruvate + H(+) = (2S)-2-acetolactate + CO2</text>
        <dbReference type="Rhea" id="RHEA:25249"/>
        <dbReference type="ChEBI" id="CHEBI:15361"/>
        <dbReference type="ChEBI" id="CHEBI:15378"/>
        <dbReference type="ChEBI" id="CHEBI:16526"/>
        <dbReference type="ChEBI" id="CHEBI:58476"/>
        <dbReference type="EC" id="2.2.1.6"/>
    </reaction>
</comment>
<accession>A0A3P1XLV8</accession>
<evidence type="ECO:0000259" key="9">
    <source>
        <dbReference type="PROSITE" id="PS51671"/>
    </source>
</evidence>
<dbReference type="GO" id="GO:0005829">
    <property type="term" value="C:cytosol"/>
    <property type="evidence" value="ECO:0007669"/>
    <property type="project" value="TreeGrafter"/>
</dbReference>
<evidence type="ECO:0000313" key="12">
    <source>
        <dbReference type="Proteomes" id="UP000278609"/>
    </source>
</evidence>
<evidence type="ECO:0000256" key="1">
    <source>
        <dbReference type="ARBA" id="ARBA00004974"/>
    </source>
</evidence>
<comment type="caution">
    <text evidence="10">The sequence shown here is derived from an EMBL/GenBank/DDBJ whole genome shotgun (WGS) entry which is preliminary data.</text>
</comment>
<comment type="similarity">
    <text evidence="3 8">Belongs to the acetolactate synthase small subunit family.</text>
</comment>
<dbReference type="Pfam" id="PF10369">
    <property type="entry name" value="ALS_ss_C"/>
    <property type="match status" value="1"/>
</dbReference>
<comment type="pathway">
    <text evidence="2 8">Amino-acid biosynthesis; L-valine biosynthesis; L-valine from pyruvate: step 1/4.</text>
</comment>
<dbReference type="GO" id="GO:0009097">
    <property type="term" value="P:isoleucine biosynthetic process"/>
    <property type="evidence" value="ECO:0007669"/>
    <property type="project" value="UniProtKB-UniRule"/>
</dbReference>
<comment type="pathway">
    <text evidence="1 8">Amino-acid biosynthesis; L-isoleucine biosynthesis; L-isoleucine from 2-oxobutanoate: step 1/4.</text>
</comment>
<dbReference type="EMBL" id="RQYS01000036">
    <property type="protein sequence ID" value="RRD59759.1"/>
    <property type="molecule type" value="Genomic_DNA"/>
</dbReference>
<dbReference type="SUPFAM" id="SSF55021">
    <property type="entry name" value="ACT-like"/>
    <property type="match status" value="2"/>
</dbReference>
<dbReference type="EC" id="2.2.1.6" evidence="8"/>
<organism evidence="10 12">
    <name type="scientific">Tannerella forsythia</name>
    <name type="common">Bacteroides forsythus</name>
    <dbReference type="NCBI Taxonomy" id="28112"/>
    <lineage>
        <taxon>Bacteria</taxon>
        <taxon>Pseudomonadati</taxon>
        <taxon>Bacteroidota</taxon>
        <taxon>Bacteroidia</taxon>
        <taxon>Bacteroidales</taxon>
        <taxon>Tannerellaceae</taxon>
        <taxon>Tannerella</taxon>
    </lineage>
</organism>
<dbReference type="RefSeq" id="WP_124751922.1">
    <property type="nucleotide sequence ID" value="NZ_RQYN01000004.1"/>
</dbReference>
<feature type="domain" description="ACT" evidence="9">
    <location>
        <begin position="8"/>
        <end position="84"/>
    </location>
</feature>
<sequence length="192" mass="22295">MEEKTLYTITIFSENTVGVLNQITSIFTRRQINIETLSVSPSAIDGIHKFTITAYASCDESMKKLVRQIDKRVDILKSYYNTDSELVHQELALYKLATEKVMEHGSVEYFIRKYNIRVLEISKDCVVFLKAGHYAETQALFDELAKTVGVLQFIRSGRIAITKSPVERLSDMLLKREKERERDQEERNYTQK</sequence>
<dbReference type="PANTHER" id="PTHR30239">
    <property type="entry name" value="ACETOLACTATE SYNTHASE SMALL SUBUNIT"/>
    <property type="match status" value="1"/>
</dbReference>
<dbReference type="InterPro" id="IPR027271">
    <property type="entry name" value="Acetolactate_synth/TF_NikR_C"/>
</dbReference>
<dbReference type="InterPro" id="IPR002912">
    <property type="entry name" value="ACT_dom"/>
</dbReference>
<dbReference type="InterPro" id="IPR019455">
    <property type="entry name" value="Acetolactate_synth_ssu_C"/>
</dbReference>
<dbReference type="Gene3D" id="3.30.70.1150">
    <property type="entry name" value="ACT-like. Chain A, domain 2"/>
    <property type="match status" value="1"/>
</dbReference>
<evidence type="ECO:0000256" key="8">
    <source>
        <dbReference type="RuleBase" id="RU368092"/>
    </source>
</evidence>
<protein>
    <recommendedName>
        <fullName evidence="8">Acetolactate synthase small subunit</fullName>
        <shortName evidence="8">AHAS</shortName>
        <shortName evidence="8">ALS</shortName>
        <ecNumber evidence="8">2.2.1.6</ecNumber>
    </recommendedName>
    <alternativeName>
        <fullName evidence="8">Acetohydroxy-acid synthase small subunit</fullName>
    </alternativeName>
</protein>
<gene>
    <name evidence="10" type="primary">ilvN</name>
    <name evidence="10" type="ORF">EII40_08960</name>
    <name evidence="11" type="ORF">EII41_01985</name>
</gene>
<dbReference type="Proteomes" id="UP000278609">
    <property type="component" value="Unassembled WGS sequence"/>
</dbReference>
<dbReference type="UniPathway" id="UPA00049">
    <property type="reaction ID" value="UER00059"/>
</dbReference>
<dbReference type="OrthoDB" id="1523722at2"/>
<evidence type="ECO:0000313" key="13">
    <source>
        <dbReference type="Proteomes" id="UP000279860"/>
    </source>
</evidence>
<comment type="function">
    <text evidence="8">Catalyzes the conversion of 2 pyruvate molecules into acetolactate in the first common step of the biosynthetic pathway of the branched-amino acids such as leucine, isoleucine, and valine.</text>
</comment>
<dbReference type="Proteomes" id="UP000279860">
    <property type="component" value="Unassembled WGS sequence"/>
</dbReference>
<dbReference type="NCBIfam" id="TIGR00119">
    <property type="entry name" value="acolac_sm"/>
    <property type="match status" value="1"/>
</dbReference>
<evidence type="ECO:0000256" key="6">
    <source>
        <dbReference type="ARBA" id="ARBA00023304"/>
    </source>
</evidence>
<dbReference type="Pfam" id="PF22629">
    <property type="entry name" value="ACT_AHAS_ss"/>
    <property type="match status" value="1"/>
</dbReference>
<proteinExistence type="inferred from homology"/>
<dbReference type="InterPro" id="IPR004789">
    <property type="entry name" value="Acetalactate_synth_ssu"/>
</dbReference>
<dbReference type="EMBL" id="RQYN01000004">
    <property type="protein sequence ID" value="RRD78427.1"/>
    <property type="molecule type" value="Genomic_DNA"/>
</dbReference>
<evidence type="ECO:0000256" key="3">
    <source>
        <dbReference type="ARBA" id="ARBA00006341"/>
    </source>
</evidence>
<dbReference type="GO" id="GO:1990610">
    <property type="term" value="F:acetolactate synthase regulator activity"/>
    <property type="evidence" value="ECO:0007669"/>
    <property type="project" value="UniProtKB-UniRule"/>
</dbReference>
<dbReference type="InterPro" id="IPR054480">
    <property type="entry name" value="AHAS_small-like_ACT"/>
</dbReference>
<keyword evidence="8 10" id="KW-0808">Transferase</keyword>
<evidence type="ECO:0000313" key="10">
    <source>
        <dbReference type="EMBL" id="RRD59759.1"/>
    </source>
</evidence>
<dbReference type="UniPathway" id="UPA00047">
    <property type="reaction ID" value="UER00055"/>
</dbReference>
<comment type="subunit">
    <text evidence="4 8">Dimer of large and small chains.</text>
</comment>
<evidence type="ECO:0000256" key="4">
    <source>
        <dbReference type="ARBA" id="ARBA00011744"/>
    </source>
</evidence>
<evidence type="ECO:0000256" key="5">
    <source>
        <dbReference type="ARBA" id="ARBA00022605"/>
    </source>
</evidence>
<dbReference type="PANTHER" id="PTHR30239:SF0">
    <property type="entry name" value="ACETOLACTATE SYNTHASE SMALL SUBUNIT 1, CHLOROPLASTIC"/>
    <property type="match status" value="1"/>
</dbReference>
<keyword evidence="5 8" id="KW-0028">Amino-acid biosynthesis</keyword>
<evidence type="ECO:0000256" key="2">
    <source>
        <dbReference type="ARBA" id="ARBA00005025"/>
    </source>
</evidence>
<reference evidence="12 13" key="1">
    <citation type="submission" date="2018-11" db="EMBL/GenBank/DDBJ databases">
        <title>Genomes From Bacteria Associated with the Canine Oral Cavity: a Test Case for Automated Genome-Based Taxonomic Assignment.</title>
        <authorList>
            <person name="Coil D.A."/>
            <person name="Jospin G."/>
            <person name="Darling A.E."/>
            <person name="Wallis C."/>
            <person name="Davis I.J."/>
            <person name="Harris S."/>
            <person name="Eisen J.A."/>
            <person name="Holcombe L.J."/>
            <person name="O'Flynn C."/>
        </authorList>
    </citation>
    <scope>NUCLEOTIDE SEQUENCE [LARGE SCALE GENOMIC DNA]</scope>
    <source>
        <strain evidence="11 13">OH1426_COT-023</strain>
        <strain evidence="10 12">OH2617_COT-023</strain>
    </source>
</reference>
<dbReference type="PROSITE" id="PS51671">
    <property type="entry name" value="ACT"/>
    <property type="match status" value="1"/>
</dbReference>
<name>A0A3P1XLV8_TANFO</name>
<evidence type="ECO:0000313" key="11">
    <source>
        <dbReference type="EMBL" id="RRD78427.1"/>
    </source>
</evidence>
<keyword evidence="6 8" id="KW-0100">Branched-chain amino acid biosynthesis</keyword>
<dbReference type="Gene3D" id="3.30.70.260">
    <property type="match status" value="1"/>
</dbReference>